<gene>
    <name evidence="7" type="ORF">LMG26411_07704</name>
</gene>
<dbReference type="EMBL" id="CAJPVI010000089">
    <property type="protein sequence ID" value="CAG2160722.1"/>
    <property type="molecule type" value="Genomic_DNA"/>
</dbReference>
<feature type="transmembrane region" description="Helical" evidence="6">
    <location>
        <begin position="27"/>
        <end position="48"/>
    </location>
</feature>
<feature type="transmembrane region" description="Helical" evidence="6">
    <location>
        <begin position="259"/>
        <end position="286"/>
    </location>
</feature>
<evidence type="ECO:0000256" key="1">
    <source>
        <dbReference type="ARBA" id="ARBA00004651"/>
    </source>
</evidence>
<evidence type="ECO:0000256" key="6">
    <source>
        <dbReference type="SAM" id="Phobius"/>
    </source>
</evidence>
<comment type="subcellular location">
    <subcellularLocation>
        <location evidence="1">Cell membrane</location>
        <topology evidence="1">Multi-pass membrane protein</topology>
    </subcellularLocation>
</comment>
<accession>A0ABM8TVJ6</accession>
<feature type="transmembrane region" description="Helical" evidence="6">
    <location>
        <begin position="306"/>
        <end position="328"/>
    </location>
</feature>
<keyword evidence="4 6" id="KW-1133">Transmembrane helix</keyword>
<evidence type="ECO:0000256" key="5">
    <source>
        <dbReference type="ARBA" id="ARBA00023136"/>
    </source>
</evidence>
<dbReference type="PANTHER" id="PTHR30482:SF17">
    <property type="entry name" value="ABC TRANSPORTER ATP-BINDING PROTEIN"/>
    <property type="match status" value="1"/>
</dbReference>
<evidence type="ECO:0000313" key="7">
    <source>
        <dbReference type="EMBL" id="CAG2160722.1"/>
    </source>
</evidence>
<dbReference type="InterPro" id="IPR043428">
    <property type="entry name" value="LivM-like"/>
</dbReference>
<organism evidence="7 8">
    <name type="scientific">Cupriavidus numazuensis</name>
    <dbReference type="NCBI Taxonomy" id="221992"/>
    <lineage>
        <taxon>Bacteria</taxon>
        <taxon>Pseudomonadati</taxon>
        <taxon>Pseudomonadota</taxon>
        <taxon>Betaproteobacteria</taxon>
        <taxon>Burkholderiales</taxon>
        <taxon>Burkholderiaceae</taxon>
        <taxon>Cupriavidus</taxon>
    </lineage>
</organism>
<dbReference type="PANTHER" id="PTHR30482">
    <property type="entry name" value="HIGH-AFFINITY BRANCHED-CHAIN AMINO ACID TRANSPORT SYSTEM PERMEASE"/>
    <property type="match status" value="1"/>
</dbReference>
<evidence type="ECO:0000256" key="3">
    <source>
        <dbReference type="ARBA" id="ARBA00022692"/>
    </source>
</evidence>
<comment type="caution">
    <text evidence="7">The sequence shown here is derived from an EMBL/GenBank/DDBJ whole genome shotgun (WGS) entry which is preliminary data.</text>
</comment>
<sequence length="361" mass="37807">MSHDTALPTAKTRTHGVGSIQLTASRVLYTLVLTTLVLAPLAGAYPVFILKILCFALFAAAFNLLIGFTGLLSFGHAAFFGSAGYAAGYAMKIWGVTPELGLLLGTATGALIGYFVGSLAIRRQGIYFSMITLALAQMIFFVCLQAPATGGEDGLQGIPRGMLFGMLSLNDDMTFYYVALVILVGAFALIIRTVRSPFGQVLKAIKENEPRAISLGYDADRAKLLAFVLSAALTGLAGAMKTLVLGFETLTDVHWTMSGSVILMTLLGGLGTLSGPIVGALVIVVLENKLGDIGDALASLTGVQWFGGLGESVTTVMGFIFILCVLSFRRGIMGELGAAGEWIASLRPAARTTLSSDGKDA</sequence>
<keyword evidence="8" id="KW-1185">Reference proteome</keyword>
<name>A0ABM8TVJ6_9BURK</name>
<evidence type="ECO:0000256" key="2">
    <source>
        <dbReference type="ARBA" id="ARBA00022475"/>
    </source>
</evidence>
<evidence type="ECO:0000313" key="8">
    <source>
        <dbReference type="Proteomes" id="UP000672657"/>
    </source>
</evidence>
<dbReference type="CDD" id="cd06581">
    <property type="entry name" value="TM_PBP1_LivM_like"/>
    <property type="match status" value="1"/>
</dbReference>
<keyword evidence="2" id="KW-1003">Cell membrane</keyword>
<dbReference type="Pfam" id="PF02653">
    <property type="entry name" value="BPD_transp_2"/>
    <property type="match status" value="1"/>
</dbReference>
<evidence type="ECO:0000256" key="4">
    <source>
        <dbReference type="ARBA" id="ARBA00022989"/>
    </source>
</evidence>
<feature type="transmembrane region" description="Helical" evidence="6">
    <location>
        <begin position="100"/>
        <end position="121"/>
    </location>
</feature>
<feature type="transmembrane region" description="Helical" evidence="6">
    <location>
        <begin position="174"/>
        <end position="194"/>
    </location>
</feature>
<dbReference type="Proteomes" id="UP000672657">
    <property type="component" value="Unassembled WGS sequence"/>
</dbReference>
<dbReference type="RefSeq" id="WP_211958439.1">
    <property type="nucleotide sequence ID" value="NZ_CAJPVI010000089.1"/>
</dbReference>
<dbReference type="InterPro" id="IPR001851">
    <property type="entry name" value="ABC_transp_permease"/>
</dbReference>
<feature type="transmembrane region" description="Helical" evidence="6">
    <location>
        <begin position="128"/>
        <end position="148"/>
    </location>
</feature>
<proteinExistence type="predicted"/>
<feature type="transmembrane region" description="Helical" evidence="6">
    <location>
        <begin position="224"/>
        <end position="247"/>
    </location>
</feature>
<feature type="transmembrane region" description="Helical" evidence="6">
    <location>
        <begin position="55"/>
        <end position="80"/>
    </location>
</feature>
<protein>
    <recommendedName>
        <fullName evidence="9">ABC transporter permease</fullName>
    </recommendedName>
</protein>
<keyword evidence="5 6" id="KW-0472">Membrane</keyword>
<keyword evidence="3 6" id="KW-0812">Transmembrane</keyword>
<reference evidence="7 8" key="1">
    <citation type="submission" date="2021-03" db="EMBL/GenBank/DDBJ databases">
        <authorList>
            <person name="Peeters C."/>
        </authorList>
    </citation>
    <scope>NUCLEOTIDE SEQUENCE [LARGE SCALE GENOMIC DNA]</scope>
    <source>
        <strain evidence="7 8">LMG 26411</strain>
    </source>
</reference>
<evidence type="ECO:0008006" key="9">
    <source>
        <dbReference type="Google" id="ProtNLM"/>
    </source>
</evidence>